<dbReference type="PROSITE" id="PS50088">
    <property type="entry name" value="ANK_REPEAT"/>
    <property type="match status" value="8"/>
</dbReference>
<dbReference type="EMBL" id="MBFU01000494">
    <property type="protein sequence ID" value="PVZ98947.1"/>
    <property type="molecule type" value="Genomic_DNA"/>
</dbReference>
<proteinExistence type="predicted"/>
<evidence type="ECO:0000256" key="3">
    <source>
        <dbReference type="PROSITE-ProRule" id="PRU00023"/>
    </source>
</evidence>
<feature type="repeat" description="ANK" evidence="3">
    <location>
        <begin position="412"/>
        <end position="444"/>
    </location>
</feature>
<feature type="repeat" description="ANK" evidence="3">
    <location>
        <begin position="352"/>
        <end position="384"/>
    </location>
</feature>
<dbReference type="InterPro" id="IPR036770">
    <property type="entry name" value="Ankyrin_rpt-contain_sf"/>
</dbReference>
<feature type="repeat" description="ANK" evidence="3">
    <location>
        <begin position="264"/>
        <end position="296"/>
    </location>
</feature>
<dbReference type="Pfam" id="PF12796">
    <property type="entry name" value="Ank_2"/>
    <property type="match status" value="5"/>
</dbReference>
<dbReference type="Proteomes" id="UP000245591">
    <property type="component" value="Unassembled WGS sequence"/>
</dbReference>
<feature type="repeat" description="ANK" evidence="3">
    <location>
        <begin position="502"/>
        <end position="534"/>
    </location>
</feature>
<reference evidence="4 5" key="1">
    <citation type="journal article" date="2018" name="MBio">
        <title>Comparative Genomics Reveals the Core Gene Toolbox for the Fungus-Insect Symbiosis.</title>
        <authorList>
            <person name="Wang Y."/>
            <person name="Stata M."/>
            <person name="Wang W."/>
            <person name="Stajich J.E."/>
            <person name="White M.M."/>
            <person name="Moncalvo J.M."/>
        </authorList>
    </citation>
    <scope>NUCLEOTIDE SEQUENCE [LARGE SCALE GENOMIC DNA]</scope>
    <source>
        <strain evidence="4 5">AUS-126-30</strain>
    </source>
</reference>
<comment type="caution">
    <text evidence="4">The sequence shown here is derived from an EMBL/GenBank/DDBJ whole genome shotgun (WGS) entry which is preliminary data.</text>
</comment>
<evidence type="ECO:0000313" key="5">
    <source>
        <dbReference type="Proteomes" id="UP000245591"/>
    </source>
</evidence>
<dbReference type="PROSITE" id="PS50297">
    <property type="entry name" value="ANK_REP_REGION"/>
    <property type="match status" value="7"/>
</dbReference>
<evidence type="ECO:0000256" key="1">
    <source>
        <dbReference type="ARBA" id="ARBA00022737"/>
    </source>
</evidence>
<dbReference type="SUPFAM" id="SSF48403">
    <property type="entry name" value="Ankyrin repeat"/>
    <property type="match status" value="2"/>
</dbReference>
<keyword evidence="2 3" id="KW-0040">ANK repeat</keyword>
<feature type="repeat" description="ANK" evidence="3">
    <location>
        <begin position="322"/>
        <end position="354"/>
    </location>
</feature>
<dbReference type="SMART" id="SM00248">
    <property type="entry name" value="ANK"/>
    <property type="match status" value="11"/>
</dbReference>
<sequence length="592" mass="67800">MITKISSYEILTKVFVLSRNPEVRFVSREFYEISTLNSVRASFLLKKFGKKQVFKISKGSFRPFPNIFDGQELVIELLERGADPESMSTQDLFNISIERGWERVFKYLLGEFVQTTRKSFELARGYRYISGTQKTKSKQGDLEYYIPLVDINHGYRTTFELAISTKQVNIINQFLNAYLIKPKLDYDESKTEILTHPKVGFWGIDLKKICDLLEQEGLDFLKLFYVNGFFEYSSNIPIFSKFCKRGNLKFVKFLVENGADIDENDGTPLKLAIENNHFHIVKYLIKRGAETKYCKNLESFLSSLDGNDSPTKKKMKMKMSTDNKYTLQEASSNGYLDIVKSLVENGANIHENNEIALKEASENGHLDIVKYLVEKGADIHVDQNWTLGMASKSGYFDVVKYLVEKGANIQARENFALGIACHYGHLDLVKYLIENGADSKAENHWSNIFNYKDEHLDVVDYLVERGLYYYRRRTSILEIAGSKGKLDIVKFLVENGVDVHQGGYTALKLASINGDLGVVKCLVENGVSVNEQNDYAVRFASLNGHLEVVKYLVENGANIRANNDEAKRWALKNKHLEVVKYLKQQKNHNKNF</sequence>
<dbReference type="PANTHER" id="PTHR24188">
    <property type="entry name" value="ANKYRIN REPEAT PROTEIN"/>
    <property type="match status" value="1"/>
</dbReference>
<protein>
    <submittedName>
        <fullName evidence="4">Uncharacterized protein</fullName>
    </submittedName>
</protein>
<dbReference type="AlphaFoldDB" id="A0A2U1J1P8"/>
<dbReference type="PANTHER" id="PTHR24188:SF29">
    <property type="entry name" value="GH09064P"/>
    <property type="match status" value="1"/>
</dbReference>
<evidence type="ECO:0000256" key="2">
    <source>
        <dbReference type="ARBA" id="ARBA00023043"/>
    </source>
</evidence>
<organism evidence="4 5">
    <name type="scientific">Smittium angustum</name>
    <dbReference type="NCBI Taxonomy" id="133377"/>
    <lineage>
        <taxon>Eukaryota</taxon>
        <taxon>Fungi</taxon>
        <taxon>Fungi incertae sedis</taxon>
        <taxon>Zoopagomycota</taxon>
        <taxon>Kickxellomycotina</taxon>
        <taxon>Harpellomycetes</taxon>
        <taxon>Harpellales</taxon>
        <taxon>Legeriomycetaceae</taxon>
        <taxon>Smittium</taxon>
    </lineage>
</organism>
<keyword evidence="1" id="KW-0677">Repeat</keyword>
<dbReference type="InterPro" id="IPR002110">
    <property type="entry name" value="Ankyrin_rpt"/>
</dbReference>
<gene>
    <name evidence="4" type="ORF">BB558_005042</name>
</gene>
<keyword evidence="5" id="KW-1185">Reference proteome</keyword>
<feature type="repeat" description="ANK" evidence="3">
    <location>
        <begin position="532"/>
        <end position="564"/>
    </location>
</feature>
<accession>A0A2U1J1P8</accession>
<feature type="repeat" description="ANK" evidence="3">
    <location>
        <begin position="382"/>
        <end position="414"/>
    </location>
</feature>
<feature type="repeat" description="ANK" evidence="3">
    <location>
        <begin position="472"/>
        <end position="504"/>
    </location>
</feature>
<name>A0A2U1J1P8_SMIAN</name>
<evidence type="ECO:0000313" key="4">
    <source>
        <dbReference type="EMBL" id="PVZ98947.1"/>
    </source>
</evidence>
<dbReference type="Gene3D" id="1.25.40.20">
    <property type="entry name" value="Ankyrin repeat-containing domain"/>
    <property type="match status" value="4"/>
</dbReference>